<dbReference type="Proteomes" id="UP000011087">
    <property type="component" value="Unassembled WGS sequence"/>
</dbReference>
<protein>
    <submittedName>
        <fullName evidence="2 3">Uncharacterized protein</fullName>
    </submittedName>
</protein>
<dbReference type="EMBL" id="JH992968">
    <property type="protein sequence ID" value="EKX53969.1"/>
    <property type="molecule type" value="Genomic_DNA"/>
</dbReference>
<name>L1K085_GUITC</name>
<accession>L1K085</accession>
<dbReference type="GeneID" id="17310938"/>
<gene>
    <name evidence="2" type="ORF">GUITHDRAFT_150108</name>
</gene>
<feature type="transmembrane region" description="Helical" evidence="1">
    <location>
        <begin position="13"/>
        <end position="32"/>
    </location>
</feature>
<dbReference type="HOGENOM" id="CLU_3038788_0_0_1"/>
<keyword evidence="1" id="KW-0472">Membrane</keyword>
<dbReference type="EnsemblProtists" id="EKX53969">
    <property type="protein sequence ID" value="EKX53969"/>
    <property type="gene ID" value="GUITHDRAFT_150108"/>
</dbReference>
<keyword evidence="1" id="KW-1133">Transmembrane helix</keyword>
<keyword evidence="4" id="KW-1185">Reference proteome</keyword>
<sequence>HPASTEGVHGIKIWLALLRLSLFLLLPDILWLDQIQLSLAEISSRPSRLCSKWRR</sequence>
<dbReference type="PaxDb" id="55529-EKX53969"/>
<reference evidence="2 4" key="1">
    <citation type="journal article" date="2012" name="Nature">
        <title>Algal genomes reveal evolutionary mosaicism and the fate of nucleomorphs.</title>
        <authorList>
            <consortium name="DOE Joint Genome Institute"/>
            <person name="Curtis B.A."/>
            <person name="Tanifuji G."/>
            <person name="Burki F."/>
            <person name="Gruber A."/>
            <person name="Irimia M."/>
            <person name="Maruyama S."/>
            <person name="Arias M.C."/>
            <person name="Ball S.G."/>
            <person name="Gile G.H."/>
            <person name="Hirakawa Y."/>
            <person name="Hopkins J.F."/>
            <person name="Kuo A."/>
            <person name="Rensing S.A."/>
            <person name="Schmutz J."/>
            <person name="Symeonidi A."/>
            <person name="Elias M."/>
            <person name="Eveleigh R.J."/>
            <person name="Herman E.K."/>
            <person name="Klute M.J."/>
            <person name="Nakayama T."/>
            <person name="Obornik M."/>
            <person name="Reyes-Prieto A."/>
            <person name="Armbrust E.V."/>
            <person name="Aves S.J."/>
            <person name="Beiko R.G."/>
            <person name="Coutinho P."/>
            <person name="Dacks J.B."/>
            <person name="Durnford D.G."/>
            <person name="Fast N.M."/>
            <person name="Green B.R."/>
            <person name="Grisdale C.J."/>
            <person name="Hempel F."/>
            <person name="Henrissat B."/>
            <person name="Hoppner M.P."/>
            <person name="Ishida K."/>
            <person name="Kim E."/>
            <person name="Koreny L."/>
            <person name="Kroth P.G."/>
            <person name="Liu Y."/>
            <person name="Malik S.B."/>
            <person name="Maier U.G."/>
            <person name="McRose D."/>
            <person name="Mock T."/>
            <person name="Neilson J.A."/>
            <person name="Onodera N.T."/>
            <person name="Poole A.M."/>
            <person name="Pritham E.J."/>
            <person name="Richards T.A."/>
            <person name="Rocap G."/>
            <person name="Roy S.W."/>
            <person name="Sarai C."/>
            <person name="Schaack S."/>
            <person name="Shirato S."/>
            <person name="Slamovits C.H."/>
            <person name="Spencer D.F."/>
            <person name="Suzuki S."/>
            <person name="Worden A.Z."/>
            <person name="Zauner S."/>
            <person name="Barry K."/>
            <person name="Bell C."/>
            <person name="Bharti A.K."/>
            <person name="Crow J.A."/>
            <person name="Grimwood J."/>
            <person name="Kramer R."/>
            <person name="Lindquist E."/>
            <person name="Lucas S."/>
            <person name="Salamov A."/>
            <person name="McFadden G.I."/>
            <person name="Lane C.E."/>
            <person name="Keeling P.J."/>
            <person name="Gray M.W."/>
            <person name="Grigoriev I.V."/>
            <person name="Archibald J.M."/>
        </authorList>
    </citation>
    <scope>NUCLEOTIDE SEQUENCE</scope>
    <source>
        <strain evidence="2 4">CCMP2712</strain>
    </source>
</reference>
<proteinExistence type="predicted"/>
<feature type="non-terminal residue" evidence="2">
    <location>
        <position position="1"/>
    </location>
</feature>
<reference evidence="4" key="2">
    <citation type="submission" date="2012-11" db="EMBL/GenBank/DDBJ databases">
        <authorList>
            <person name="Kuo A."/>
            <person name="Curtis B.A."/>
            <person name="Tanifuji G."/>
            <person name="Burki F."/>
            <person name="Gruber A."/>
            <person name="Irimia M."/>
            <person name="Maruyama S."/>
            <person name="Arias M.C."/>
            <person name="Ball S.G."/>
            <person name="Gile G.H."/>
            <person name="Hirakawa Y."/>
            <person name="Hopkins J.F."/>
            <person name="Rensing S.A."/>
            <person name="Schmutz J."/>
            <person name="Symeonidi A."/>
            <person name="Elias M."/>
            <person name="Eveleigh R.J."/>
            <person name="Herman E.K."/>
            <person name="Klute M.J."/>
            <person name="Nakayama T."/>
            <person name="Obornik M."/>
            <person name="Reyes-Prieto A."/>
            <person name="Armbrust E.V."/>
            <person name="Aves S.J."/>
            <person name="Beiko R.G."/>
            <person name="Coutinho P."/>
            <person name="Dacks J.B."/>
            <person name="Durnford D.G."/>
            <person name="Fast N.M."/>
            <person name="Green B.R."/>
            <person name="Grisdale C."/>
            <person name="Hempe F."/>
            <person name="Henrissat B."/>
            <person name="Hoppner M.P."/>
            <person name="Ishida K.-I."/>
            <person name="Kim E."/>
            <person name="Koreny L."/>
            <person name="Kroth P.G."/>
            <person name="Liu Y."/>
            <person name="Malik S.-B."/>
            <person name="Maier U.G."/>
            <person name="McRose D."/>
            <person name="Mock T."/>
            <person name="Neilson J.A."/>
            <person name="Onodera N.T."/>
            <person name="Poole A.M."/>
            <person name="Pritham E.J."/>
            <person name="Richards T.A."/>
            <person name="Rocap G."/>
            <person name="Roy S.W."/>
            <person name="Sarai C."/>
            <person name="Schaack S."/>
            <person name="Shirato S."/>
            <person name="Slamovits C.H."/>
            <person name="Spencer D.F."/>
            <person name="Suzuki S."/>
            <person name="Worden A.Z."/>
            <person name="Zauner S."/>
            <person name="Barry K."/>
            <person name="Bell C."/>
            <person name="Bharti A.K."/>
            <person name="Crow J.A."/>
            <person name="Grimwood J."/>
            <person name="Kramer R."/>
            <person name="Lindquist E."/>
            <person name="Lucas S."/>
            <person name="Salamov A."/>
            <person name="McFadden G.I."/>
            <person name="Lane C.E."/>
            <person name="Keeling P.J."/>
            <person name="Gray M.W."/>
            <person name="Grigoriev I.V."/>
            <person name="Archibald J.M."/>
        </authorList>
    </citation>
    <scope>NUCLEOTIDE SEQUENCE</scope>
    <source>
        <strain evidence="4">CCMP2712</strain>
    </source>
</reference>
<keyword evidence="1" id="KW-0812">Transmembrane</keyword>
<evidence type="ECO:0000313" key="4">
    <source>
        <dbReference type="Proteomes" id="UP000011087"/>
    </source>
</evidence>
<reference evidence="3" key="3">
    <citation type="submission" date="2015-06" db="UniProtKB">
        <authorList>
            <consortium name="EnsemblProtists"/>
        </authorList>
    </citation>
    <scope>IDENTIFICATION</scope>
</reference>
<evidence type="ECO:0000313" key="3">
    <source>
        <dbReference type="EnsemblProtists" id="EKX53969"/>
    </source>
</evidence>
<dbReference type="AlphaFoldDB" id="L1K085"/>
<dbReference type="KEGG" id="gtt:GUITHDRAFT_150108"/>
<dbReference type="RefSeq" id="XP_005840949.1">
    <property type="nucleotide sequence ID" value="XM_005840892.1"/>
</dbReference>
<evidence type="ECO:0000313" key="2">
    <source>
        <dbReference type="EMBL" id="EKX53969.1"/>
    </source>
</evidence>
<organism evidence="2">
    <name type="scientific">Guillardia theta (strain CCMP2712)</name>
    <name type="common">Cryptophyte</name>
    <dbReference type="NCBI Taxonomy" id="905079"/>
    <lineage>
        <taxon>Eukaryota</taxon>
        <taxon>Cryptophyceae</taxon>
        <taxon>Pyrenomonadales</taxon>
        <taxon>Geminigeraceae</taxon>
        <taxon>Guillardia</taxon>
    </lineage>
</organism>
<evidence type="ECO:0000256" key="1">
    <source>
        <dbReference type="SAM" id="Phobius"/>
    </source>
</evidence>